<evidence type="ECO:0000256" key="1">
    <source>
        <dbReference type="SAM" id="Coils"/>
    </source>
</evidence>
<sequence length="522" mass="57937">MSDAHLRLPTEPSLIRQTLRAHADAPEDLDSTISKLSSELSRLDEERARYDTKIDDLRAALATAESGRAALVAQRAAVQADLDDCQVLRVPSAVKRLPVEVLIPILRLASPSYRPQYAYWADAERHHLAHIPLFALSRVCARWHAIVMGTPELWSTIDFPDTLWSGLRQESLMLLLKKVLKLSGKSVLDLVLPRGATTVTKVLNLFMRHSERWRTVSFTGPSVDLARLFTGNLPLLESLELHVDNRTGGDTPNLLGSAPKLTHLVVSESMLHSMLGPYLPQLQILECVGVKQPKVALAVNLMTHLSTGAKCRLELHLGVHRGIPYLAPILSRVGTLSVECSQNATDIKDLFDNLTLPDLLHLTLRSGAGLTWPHAAFLGLSSRSSFHAHLHTLDISDFGVIGAAQLTECLSFLPALQRLEISDDERVPPMLTEDFLVDLTTTPLLLPALRHLICRRSRLAFRDGVLLNFILSRVQSGDGKFEMGLYWMNAWRRAIESGVSVRIDKLRKSGALVWTFAQAEEL</sequence>
<dbReference type="Pfam" id="PF12937">
    <property type="entry name" value="F-box-like"/>
    <property type="match status" value="1"/>
</dbReference>
<comment type="caution">
    <text evidence="3">The sequence shown here is derived from an EMBL/GenBank/DDBJ whole genome shotgun (WGS) entry which is preliminary data.</text>
</comment>
<evidence type="ECO:0000313" key="3">
    <source>
        <dbReference type="EMBL" id="KAJ7641123.1"/>
    </source>
</evidence>
<protein>
    <recommendedName>
        <fullName evidence="2">F-box domain-containing protein</fullName>
    </recommendedName>
</protein>
<evidence type="ECO:0000313" key="4">
    <source>
        <dbReference type="Proteomes" id="UP001221142"/>
    </source>
</evidence>
<keyword evidence="4" id="KW-1185">Reference proteome</keyword>
<organism evidence="3 4">
    <name type="scientific">Roridomyces roridus</name>
    <dbReference type="NCBI Taxonomy" id="1738132"/>
    <lineage>
        <taxon>Eukaryota</taxon>
        <taxon>Fungi</taxon>
        <taxon>Dikarya</taxon>
        <taxon>Basidiomycota</taxon>
        <taxon>Agaricomycotina</taxon>
        <taxon>Agaricomycetes</taxon>
        <taxon>Agaricomycetidae</taxon>
        <taxon>Agaricales</taxon>
        <taxon>Marasmiineae</taxon>
        <taxon>Mycenaceae</taxon>
        <taxon>Roridomyces</taxon>
    </lineage>
</organism>
<dbReference type="AlphaFoldDB" id="A0AAD7C785"/>
<proteinExistence type="predicted"/>
<accession>A0AAD7C785</accession>
<dbReference type="InterPro" id="IPR032675">
    <property type="entry name" value="LRR_dom_sf"/>
</dbReference>
<gene>
    <name evidence="3" type="ORF">FB45DRAFT_899491</name>
</gene>
<dbReference type="InterPro" id="IPR001810">
    <property type="entry name" value="F-box_dom"/>
</dbReference>
<reference evidence="3" key="1">
    <citation type="submission" date="2023-03" db="EMBL/GenBank/DDBJ databases">
        <title>Massive genome expansion in bonnet fungi (Mycena s.s.) driven by repeated elements and novel gene families across ecological guilds.</title>
        <authorList>
            <consortium name="Lawrence Berkeley National Laboratory"/>
            <person name="Harder C.B."/>
            <person name="Miyauchi S."/>
            <person name="Viragh M."/>
            <person name="Kuo A."/>
            <person name="Thoen E."/>
            <person name="Andreopoulos B."/>
            <person name="Lu D."/>
            <person name="Skrede I."/>
            <person name="Drula E."/>
            <person name="Henrissat B."/>
            <person name="Morin E."/>
            <person name="Kohler A."/>
            <person name="Barry K."/>
            <person name="LaButti K."/>
            <person name="Morin E."/>
            <person name="Salamov A."/>
            <person name="Lipzen A."/>
            <person name="Mereny Z."/>
            <person name="Hegedus B."/>
            <person name="Baldrian P."/>
            <person name="Stursova M."/>
            <person name="Weitz H."/>
            <person name="Taylor A."/>
            <person name="Grigoriev I.V."/>
            <person name="Nagy L.G."/>
            <person name="Martin F."/>
            <person name="Kauserud H."/>
        </authorList>
    </citation>
    <scope>NUCLEOTIDE SEQUENCE</scope>
    <source>
        <strain evidence="3">9284</strain>
    </source>
</reference>
<dbReference type="SUPFAM" id="SSF52047">
    <property type="entry name" value="RNI-like"/>
    <property type="match status" value="1"/>
</dbReference>
<dbReference type="Gene3D" id="3.80.10.10">
    <property type="entry name" value="Ribonuclease Inhibitor"/>
    <property type="match status" value="1"/>
</dbReference>
<keyword evidence="1" id="KW-0175">Coiled coil</keyword>
<feature type="domain" description="F-box" evidence="2">
    <location>
        <begin position="96"/>
        <end position="159"/>
    </location>
</feature>
<evidence type="ECO:0000259" key="2">
    <source>
        <dbReference type="Pfam" id="PF12937"/>
    </source>
</evidence>
<name>A0AAD7C785_9AGAR</name>
<dbReference type="Proteomes" id="UP001221142">
    <property type="component" value="Unassembled WGS sequence"/>
</dbReference>
<dbReference type="EMBL" id="JARKIF010000004">
    <property type="protein sequence ID" value="KAJ7641123.1"/>
    <property type="molecule type" value="Genomic_DNA"/>
</dbReference>
<feature type="coiled-coil region" evidence="1">
    <location>
        <begin position="33"/>
        <end position="60"/>
    </location>
</feature>